<reference evidence="8" key="1">
    <citation type="submission" date="2021-04" db="EMBL/GenBank/DDBJ databases">
        <title>Taxonomic assessment of Weissella genus.</title>
        <authorList>
            <person name="Fanelli F."/>
            <person name="Chieffi D."/>
            <person name="Dell'Aquila A."/>
            <person name="Gyu-Sung C."/>
            <person name="Franz C.M.A.P."/>
            <person name="Fusco V."/>
        </authorList>
    </citation>
    <scope>NUCLEOTIDE SEQUENCE</scope>
    <source>
        <strain evidence="8">LMG 25373</strain>
    </source>
</reference>
<dbReference type="Proteomes" id="UP001057481">
    <property type="component" value="Unassembled WGS sequence"/>
</dbReference>
<dbReference type="PANTHER" id="PTHR30106">
    <property type="entry name" value="INNER MEMBRANE PROTEIN YEIH-RELATED"/>
    <property type="match status" value="1"/>
</dbReference>
<evidence type="ECO:0000256" key="6">
    <source>
        <dbReference type="ARBA" id="ARBA00023136"/>
    </source>
</evidence>
<organism evidence="8 9">
    <name type="scientific">Periweissella beninensis</name>
    <dbReference type="NCBI Taxonomy" id="504936"/>
    <lineage>
        <taxon>Bacteria</taxon>
        <taxon>Bacillati</taxon>
        <taxon>Bacillota</taxon>
        <taxon>Bacilli</taxon>
        <taxon>Lactobacillales</taxon>
        <taxon>Lactobacillaceae</taxon>
        <taxon>Periweissella</taxon>
    </lineage>
</organism>
<evidence type="ECO:0000256" key="4">
    <source>
        <dbReference type="ARBA" id="ARBA00022692"/>
    </source>
</evidence>
<keyword evidence="9" id="KW-1185">Reference proteome</keyword>
<dbReference type="EMBL" id="JAGMVS010000076">
    <property type="protein sequence ID" value="MCM2438086.1"/>
    <property type="molecule type" value="Genomic_DNA"/>
</dbReference>
<comment type="subcellular location">
    <subcellularLocation>
        <location evidence="1">Cell membrane</location>
        <topology evidence="1">Multi-pass membrane protein</topology>
    </subcellularLocation>
</comment>
<evidence type="ECO:0000313" key="8">
    <source>
        <dbReference type="EMBL" id="MCM2438086.1"/>
    </source>
</evidence>
<feature type="transmembrane region" description="Helical" evidence="7">
    <location>
        <begin position="180"/>
        <end position="203"/>
    </location>
</feature>
<protein>
    <submittedName>
        <fullName evidence="8">Sulfate exporter family transporter</fullName>
    </submittedName>
</protein>
<dbReference type="PANTHER" id="PTHR30106:SF2">
    <property type="entry name" value="UPF0324 INNER MEMBRANE PROTEIN YEIH"/>
    <property type="match status" value="1"/>
</dbReference>
<dbReference type="Pfam" id="PF03601">
    <property type="entry name" value="Cons_hypoth698"/>
    <property type="match status" value="1"/>
</dbReference>
<dbReference type="RefSeq" id="WP_205143993.1">
    <property type="nucleotide sequence ID" value="NZ_JAFBDN010000016.1"/>
</dbReference>
<name>A0ABT0VJS8_9LACO</name>
<evidence type="ECO:0000256" key="1">
    <source>
        <dbReference type="ARBA" id="ARBA00004651"/>
    </source>
</evidence>
<feature type="transmembrane region" description="Helical" evidence="7">
    <location>
        <begin position="120"/>
        <end position="138"/>
    </location>
</feature>
<keyword evidence="4 7" id="KW-0812">Transmembrane</keyword>
<feature type="transmembrane region" description="Helical" evidence="7">
    <location>
        <begin position="150"/>
        <end position="168"/>
    </location>
</feature>
<keyword evidence="5 7" id="KW-1133">Transmembrane helix</keyword>
<evidence type="ECO:0000313" key="9">
    <source>
        <dbReference type="Proteomes" id="UP001057481"/>
    </source>
</evidence>
<comment type="similarity">
    <text evidence="2">Belongs to the UPF0324 family.</text>
</comment>
<evidence type="ECO:0000256" key="2">
    <source>
        <dbReference type="ARBA" id="ARBA00007977"/>
    </source>
</evidence>
<evidence type="ECO:0000256" key="7">
    <source>
        <dbReference type="SAM" id="Phobius"/>
    </source>
</evidence>
<gene>
    <name evidence="8" type="ORF">KAK10_09265</name>
</gene>
<feature type="transmembrane region" description="Helical" evidence="7">
    <location>
        <begin position="277"/>
        <end position="300"/>
    </location>
</feature>
<feature type="transmembrane region" description="Helical" evidence="7">
    <location>
        <begin position="88"/>
        <end position="108"/>
    </location>
</feature>
<dbReference type="InterPro" id="IPR018383">
    <property type="entry name" value="UPF0324_pro"/>
</dbReference>
<feature type="transmembrane region" description="Helical" evidence="7">
    <location>
        <begin position="215"/>
        <end position="233"/>
    </location>
</feature>
<evidence type="ECO:0000256" key="3">
    <source>
        <dbReference type="ARBA" id="ARBA00022475"/>
    </source>
</evidence>
<proteinExistence type="inferred from homology"/>
<keyword evidence="3" id="KW-1003">Cell membrane</keyword>
<feature type="transmembrane region" description="Helical" evidence="7">
    <location>
        <begin position="35"/>
        <end position="52"/>
    </location>
</feature>
<feature type="transmembrane region" description="Helical" evidence="7">
    <location>
        <begin position="254"/>
        <end position="271"/>
    </location>
</feature>
<accession>A0ABT0VJS8</accession>
<feature type="transmembrane region" description="Helical" evidence="7">
    <location>
        <begin position="312"/>
        <end position="334"/>
    </location>
</feature>
<keyword evidence="6 7" id="KW-0472">Membrane</keyword>
<comment type="caution">
    <text evidence="8">The sequence shown here is derived from an EMBL/GenBank/DDBJ whole genome shotgun (WGS) entry which is preliminary data.</text>
</comment>
<evidence type="ECO:0000256" key="5">
    <source>
        <dbReference type="ARBA" id="ARBA00022989"/>
    </source>
</evidence>
<feature type="transmembrane region" description="Helical" evidence="7">
    <location>
        <begin position="7"/>
        <end position="29"/>
    </location>
</feature>
<sequence length="335" mass="35930">MKIKKNMVNGIIVTLVLALFAKYLAVFLPKLGPESLAMLLGILLGNTIFANQKFAAGIKWAEKYPIEIGIALMGLTVTFTTIKTLGVNGIAFILIQMIVTICLVLYLGKYVFKVSKKESMLMGAGNAVCGSSAIAAVAPTIGADDNQRRTTVATVSLTGVLLLLILPIMGPHLFGNHNLLLGALVGGTVQSVGQVVGTASLINATVVTYATLFKMLRIIMLTFVVLVFARMAQKENEQTRQKNGVIGQSQKIKVPWFIIVFALFLIINSLTRLPKGLTLGASNIASFFGIVNLAGIGLNLKFKTIKNSGLTFLSYGFVIGILQVLLALILIKILF</sequence>
<feature type="transmembrane region" description="Helical" evidence="7">
    <location>
        <begin position="64"/>
        <end position="82"/>
    </location>
</feature>